<dbReference type="KEGG" id="pbor:BSF38_00997"/>
<evidence type="ECO:0000256" key="2">
    <source>
        <dbReference type="ARBA" id="ARBA00023012"/>
    </source>
</evidence>
<evidence type="ECO:0000259" key="8">
    <source>
        <dbReference type="PROSITE" id="PS50110"/>
    </source>
</evidence>
<evidence type="ECO:0000256" key="7">
    <source>
        <dbReference type="SAM" id="MobiDB-lite"/>
    </source>
</evidence>
<keyword evidence="3" id="KW-0805">Transcription regulation</keyword>
<evidence type="ECO:0000313" key="10">
    <source>
        <dbReference type="Proteomes" id="UP000186309"/>
    </source>
</evidence>
<dbReference type="Pfam" id="PF00072">
    <property type="entry name" value="Response_reg"/>
    <property type="match status" value="1"/>
</dbReference>
<name>A0A1U7CKV4_9BACT</name>
<sequence length="178" mass="19439">MNMKAERCRQVHRSVLIIDDNEDLALSLSCLLECYGCRVDVAFDGPEGVRLALQNQFDIVFVDIGLPTMSGYEVALAIREKNGEPPILLAQTAYSQPEDVRRSFEAGFDGHLIKPVQPAEIVRHVVEGRAALSRRGKGSGGGSKPTDVSKSQAGFPFGTFSPKKHEAQSAWRGDAPRD</sequence>
<dbReference type="RefSeq" id="WP_083712701.1">
    <property type="nucleotide sequence ID" value="NZ_CP019082.1"/>
</dbReference>
<keyword evidence="1 6" id="KW-0597">Phosphoprotein</keyword>
<dbReference type="SMART" id="SM00448">
    <property type="entry name" value="REC"/>
    <property type="match status" value="1"/>
</dbReference>
<keyword evidence="10" id="KW-1185">Reference proteome</keyword>
<dbReference type="GO" id="GO:0032993">
    <property type="term" value="C:protein-DNA complex"/>
    <property type="evidence" value="ECO:0007669"/>
    <property type="project" value="TreeGrafter"/>
</dbReference>
<proteinExistence type="predicted"/>
<evidence type="ECO:0000256" key="3">
    <source>
        <dbReference type="ARBA" id="ARBA00023015"/>
    </source>
</evidence>
<dbReference type="InterPro" id="IPR011006">
    <property type="entry name" value="CheY-like_superfamily"/>
</dbReference>
<accession>A0A1U7CKV4</accession>
<evidence type="ECO:0000256" key="6">
    <source>
        <dbReference type="PROSITE-ProRule" id="PRU00169"/>
    </source>
</evidence>
<dbReference type="Gene3D" id="3.40.50.2300">
    <property type="match status" value="1"/>
</dbReference>
<evidence type="ECO:0000256" key="5">
    <source>
        <dbReference type="ARBA" id="ARBA00023163"/>
    </source>
</evidence>
<dbReference type="Proteomes" id="UP000186309">
    <property type="component" value="Chromosome"/>
</dbReference>
<dbReference type="SUPFAM" id="SSF52172">
    <property type="entry name" value="CheY-like"/>
    <property type="match status" value="1"/>
</dbReference>
<feature type="domain" description="Response regulatory" evidence="8">
    <location>
        <begin position="14"/>
        <end position="129"/>
    </location>
</feature>
<keyword evidence="4" id="KW-0238">DNA-binding</keyword>
<feature type="region of interest" description="Disordered" evidence="7">
    <location>
        <begin position="132"/>
        <end position="178"/>
    </location>
</feature>
<evidence type="ECO:0000256" key="4">
    <source>
        <dbReference type="ARBA" id="ARBA00023125"/>
    </source>
</evidence>
<dbReference type="PANTHER" id="PTHR48111:SF1">
    <property type="entry name" value="TWO-COMPONENT RESPONSE REGULATOR ORR33"/>
    <property type="match status" value="1"/>
</dbReference>
<evidence type="ECO:0000256" key="1">
    <source>
        <dbReference type="ARBA" id="ARBA00022553"/>
    </source>
</evidence>
<dbReference type="PROSITE" id="PS50110">
    <property type="entry name" value="RESPONSE_REGULATORY"/>
    <property type="match status" value="1"/>
</dbReference>
<dbReference type="AlphaFoldDB" id="A0A1U7CKV4"/>
<dbReference type="STRING" id="1387353.BSF38_00997"/>
<reference evidence="10" key="1">
    <citation type="submission" date="2016-12" db="EMBL/GenBank/DDBJ databases">
        <title>Comparative genomics of four Isosphaeraceae planctomycetes: a common pool of plasmids and glycoside hydrolase genes.</title>
        <authorList>
            <person name="Ivanova A."/>
        </authorList>
    </citation>
    <scope>NUCLEOTIDE SEQUENCE [LARGE SCALE GENOMIC DNA]</scope>
    <source>
        <strain evidence="10">PX4</strain>
    </source>
</reference>
<dbReference type="GO" id="GO:0006355">
    <property type="term" value="P:regulation of DNA-templated transcription"/>
    <property type="evidence" value="ECO:0007669"/>
    <property type="project" value="TreeGrafter"/>
</dbReference>
<organism evidence="9 10">
    <name type="scientific">Paludisphaera borealis</name>
    <dbReference type="NCBI Taxonomy" id="1387353"/>
    <lineage>
        <taxon>Bacteria</taxon>
        <taxon>Pseudomonadati</taxon>
        <taxon>Planctomycetota</taxon>
        <taxon>Planctomycetia</taxon>
        <taxon>Isosphaerales</taxon>
        <taxon>Isosphaeraceae</taxon>
        <taxon>Paludisphaera</taxon>
    </lineage>
</organism>
<keyword evidence="5" id="KW-0804">Transcription</keyword>
<gene>
    <name evidence="9" type="primary">srrA_1</name>
    <name evidence="9" type="ORF">BSF38_00997</name>
</gene>
<dbReference type="OrthoDB" id="227620at2"/>
<dbReference type="GO" id="GO:0005829">
    <property type="term" value="C:cytosol"/>
    <property type="evidence" value="ECO:0007669"/>
    <property type="project" value="TreeGrafter"/>
</dbReference>
<dbReference type="InterPro" id="IPR039420">
    <property type="entry name" value="WalR-like"/>
</dbReference>
<keyword evidence="2" id="KW-0902">Two-component regulatory system</keyword>
<dbReference type="PANTHER" id="PTHR48111">
    <property type="entry name" value="REGULATOR OF RPOS"/>
    <property type="match status" value="1"/>
</dbReference>
<feature type="modified residue" description="4-aspartylphosphate" evidence="6">
    <location>
        <position position="63"/>
    </location>
</feature>
<evidence type="ECO:0000313" key="9">
    <source>
        <dbReference type="EMBL" id="APW59570.1"/>
    </source>
</evidence>
<dbReference type="EMBL" id="CP019082">
    <property type="protein sequence ID" value="APW59570.1"/>
    <property type="molecule type" value="Genomic_DNA"/>
</dbReference>
<dbReference type="GO" id="GO:0000976">
    <property type="term" value="F:transcription cis-regulatory region binding"/>
    <property type="evidence" value="ECO:0007669"/>
    <property type="project" value="TreeGrafter"/>
</dbReference>
<dbReference type="GO" id="GO:0000156">
    <property type="term" value="F:phosphorelay response regulator activity"/>
    <property type="evidence" value="ECO:0007669"/>
    <property type="project" value="TreeGrafter"/>
</dbReference>
<protein>
    <submittedName>
        <fullName evidence="9">Transcriptional regulatory protein SrrA</fullName>
    </submittedName>
</protein>
<dbReference type="CDD" id="cd17580">
    <property type="entry name" value="REC_2_DhkD-like"/>
    <property type="match status" value="1"/>
</dbReference>
<dbReference type="InterPro" id="IPR001789">
    <property type="entry name" value="Sig_transdc_resp-reg_receiver"/>
</dbReference>